<dbReference type="AlphaFoldDB" id="A0A7X3FV16"/>
<reference evidence="2 3" key="1">
    <citation type="submission" date="2019-12" db="EMBL/GenBank/DDBJ databases">
        <authorList>
            <person name="Li C."/>
            <person name="Zhao J."/>
        </authorList>
    </citation>
    <scope>NUCLEOTIDE SEQUENCE [LARGE SCALE GENOMIC DNA]</scope>
    <source>
        <strain evidence="2 3">NEAU-DD11</strain>
    </source>
</reference>
<dbReference type="EMBL" id="WSES01000001">
    <property type="protein sequence ID" value="MVW58481.1"/>
    <property type="molecule type" value="Genomic_DNA"/>
</dbReference>
<evidence type="ECO:0000313" key="2">
    <source>
        <dbReference type="EMBL" id="MVW58481.1"/>
    </source>
</evidence>
<proteinExistence type="predicted"/>
<dbReference type="Pfam" id="PF09867">
    <property type="entry name" value="TagF_N"/>
    <property type="match status" value="1"/>
</dbReference>
<keyword evidence="3" id="KW-1185">Reference proteome</keyword>
<comment type="caution">
    <text evidence="2">The sequence shown here is derived from an EMBL/GenBank/DDBJ whole genome shotgun (WGS) entry which is preliminary data.</text>
</comment>
<sequence>MGVVPHARQGHRGAHGAGGALQRDVRRGRPQGHAGTDREQRRQPVPPRHAGAVPLRGQAVTGYFGKVSTLGDFVSRGLPDGLVAAWDAWLQQCIHASQQQLGDQWLNHYLTSPVWRFAIAPGVLGPEGLGGVMMPSVDRVGRYFPLMIGAVGAPPLLDWFHKHVAWYDAVEDLARASLDPAFGLAQFDGMPEPGVAKDAQPVPVNGTWRFALDANVGERVAAAALQGHGLWWTAGSPGVEPTMLTCAGMPRAQGFAAMLDGTWH</sequence>
<dbReference type="InterPro" id="IPR017748">
    <property type="entry name" value="TagF"/>
</dbReference>
<dbReference type="Proteomes" id="UP000443353">
    <property type="component" value="Unassembled WGS sequence"/>
</dbReference>
<feature type="region of interest" description="Disordered" evidence="1">
    <location>
        <begin position="1"/>
        <end position="52"/>
    </location>
</feature>
<dbReference type="Gene3D" id="3.40.1730.10">
    <property type="entry name" value="pa0076 domain"/>
    <property type="match status" value="1"/>
</dbReference>
<dbReference type="NCBIfam" id="TIGR03373">
    <property type="entry name" value="VI_minor_4"/>
    <property type="match status" value="1"/>
</dbReference>
<gene>
    <name evidence="2" type="primary">tagF</name>
    <name evidence="2" type="ORF">GPY61_00895</name>
</gene>
<dbReference type="InterPro" id="IPR038225">
    <property type="entry name" value="TagF_sf"/>
</dbReference>
<name>A0A7X3FV16_9BURK</name>
<evidence type="ECO:0000313" key="3">
    <source>
        <dbReference type="Proteomes" id="UP000443353"/>
    </source>
</evidence>
<protein>
    <submittedName>
        <fullName evidence="2">Type VI secretion system-associated protein TagF</fullName>
    </submittedName>
</protein>
<organism evidence="2 3">
    <name type="scientific">Massilia cellulosiltytica</name>
    <dbReference type="NCBI Taxonomy" id="2683234"/>
    <lineage>
        <taxon>Bacteria</taxon>
        <taxon>Pseudomonadati</taxon>
        <taxon>Pseudomonadota</taxon>
        <taxon>Betaproteobacteria</taxon>
        <taxon>Burkholderiales</taxon>
        <taxon>Oxalobacteraceae</taxon>
        <taxon>Telluria group</taxon>
        <taxon>Massilia</taxon>
    </lineage>
</organism>
<evidence type="ECO:0000256" key="1">
    <source>
        <dbReference type="SAM" id="MobiDB-lite"/>
    </source>
</evidence>
<accession>A0A7X3FV16</accession>